<gene>
    <name evidence="1" type="ORF">B0A75_08750</name>
</gene>
<evidence type="ECO:0000313" key="1">
    <source>
        <dbReference type="EMBL" id="OXB00393.1"/>
    </source>
</evidence>
<dbReference type="Proteomes" id="UP000198336">
    <property type="component" value="Unassembled WGS sequence"/>
</dbReference>
<evidence type="ECO:0008006" key="3">
    <source>
        <dbReference type="Google" id="ProtNLM"/>
    </source>
</evidence>
<proteinExistence type="predicted"/>
<dbReference type="RefSeq" id="WP_089053909.1">
    <property type="nucleotide sequence ID" value="NZ_MUHA01000010.1"/>
</dbReference>
<organism evidence="1 2">
    <name type="scientific">Flavobacterium oncorhynchi</name>
    <dbReference type="NCBI Taxonomy" id="728056"/>
    <lineage>
        <taxon>Bacteria</taxon>
        <taxon>Pseudomonadati</taxon>
        <taxon>Bacteroidota</taxon>
        <taxon>Flavobacteriia</taxon>
        <taxon>Flavobacteriales</taxon>
        <taxon>Flavobacteriaceae</taxon>
        <taxon>Flavobacterium</taxon>
    </lineage>
</organism>
<accession>A0A226I281</accession>
<dbReference type="EMBL" id="MUHA01000010">
    <property type="protein sequence ID" value="OXB00393.1"/>
    <property type="molecule type" value="Genomic_DNA"/>
</dbReference>
<sequence>MTLKKALFFIAVFFAYTNLFASIVITNGLTHNYRLKEGTLQKGIITIENTSDAPQNVRLYQQDYSYNATGTSFYEDYGKNKRSNLKWIKLNTDLLKIEGKGKASVSYEIIIPENTPGGSFWSVVMVEPVDDIVPNNVKNGIQLRTLIRYSIQIITTNEKPASALMTFDAIDLKKITGKNILELSISNNGEVFHLVEASIEIFDSKDGSNKGKFKSDIMSLLPNNSKLFTIDLSSVPSGKYNASILASSSDDHVFGINVELNIPNE</sequence>
<protein>
    <recommendedName>
        <fullName evidence="3">DUF3324 domain-containing protein</fullName>
    </recommendedName>
</protein>
<comment type="caution">
    <text evidence="1">The sequence shown here is derived from an EMBL/GenBank/DDBJ whole genome shotgun (WGS) entry which is preliminary data.</text>
</comment>
<dbReference type="AlphaFoldDB" id="A0A226I281"/>
<reference evidence="1 2" key="1">
    <citation type="submission" date="2016-11" db="EMBL/GenBank/DDBJ databases">
        <title>Whole genomes of Flavobacteriaceae.</title>
        <authorList>
            <person name="Stine C."/>
            <person name="Li C."/>
            <person name="Tadesse D."/>
        </authorList>
    </citation>
    <scope>NUCLEOTIDE SEQUENCE [LARGE SCALE GENOMIC DNA]</scope>
    <source>
        <strain evidence="1 2">CCUG 59446</strain>
    </source>
</reference>
<name>A0A226I281_9FLAO</name>
<evidence type="ECO:0000313" key="2">
    <source>
        <dbReference type="Proteomes" id="UP000198336"/>
    </source>
</evidence>
<keyword evidence="2" id="KW-1185">Reference proteome</keyword>